<reference evidence="2" key="3">
    <citation type="submission" date="2023-10" db="EMBL/GenBank/DDBJ databases">
        <authorList>
            <person name="Picardeau M."/>
            <person name="Thibeaux R."/>
        </authorList>
    </citation>
    <scope>NUCLEOTIDE SEQUENCE</scope>
    <source>
        <strain evidence="2">ATI7-C-A5</strain>
    </source>
</reference>
<dbReference type="Pfam" id="PF00561">
    <property type="entry name" value="Abhydrolase_1"/>
    <property type="match status" value="1"/>
</dbReference>
<keyword evidence="3" id="KW-0378">Hydrolase</keyword>
<keyword evidence="4" id="KW-1185">Reference proteome</keyword>
<dbReference type="Proteomes" id="UP000232122">
    <property type="component" value="Unassembled WGS sequence"/>
</dbReference>
<sequence>MKRSMTTILLLILLFTAAVFFLAWSHQDKLVFFPEKLTEDFTFSFRDPFEEIVLSTSDGEKSYGLYFRSSADATDNTVLFFHGNAGSLRSWGGISEDFLPLGWNVLVMDYRGYGKNTGTLSETSMYSDAELWLDYLRDRKKIKDSEVVVYGRSIGTGVATELVSKHPDLNLFLETPFTDLPSLAKVYYPFLKDWMFRFRFKNLEKLTKIRSKTVIFHGTDDEIIPFEHSEIIFKKLKELNRNAEFHVVPGGSHNNLSAFPEYHRALKKSLDEIRRGRSDSAH</sequence>
<reference evidence="3" key="1">
    <citation type="submission" date="2017-07" db="EMBL/GenBank/DDBJ databases">
        <title>Leptospira spp. isolated from tropical soils.</title>
        <authorList>
            <person name="Thibeaux R."/>
            <person name="Iraola G."/>
            <person name="Ferres I."/>
            <person name="Bierque E."/>
            <person name="Girault D."/>
            <person name="Soupe-Gilbert M.-E."/>
            <person name="Picardeau M."/>
            <person name="Goarant C."/>
        </authorList>
    </citation>
    <scope>NUCLEOTIDE SEQUENCE [LARGE SCALE GENOMIC DNA]</scope>
    <source>
        <strain evidence="3">ATI7-C-A5</strain>
    </source>
</reference>
<evidence type="ECO:0000313" key="4">
    <source>
        <dbReference type="Proteomes" id="UP000232122"/>
    </source>
</evidence>
<comment type="caution">
    <text evidence="3">The sequence shown here is derived from an EMBL/GenBank/DDBJ whole genome shotgun (WGS) entry which is preliminary data.</text>
</comment>
<dbReference type="RefSeq" id="WP_100764514.1">
    <property type="nucleotide sequence ID" value="NZ_NPEF02000024.1"/>
</dbReference>
<dbReference type="InterPro" id="IPR029058">
    <property type="entry name" value="AB_hydrolase_fold"/>
</dbReference>
<gene>
    <name evidence="3" type="ORF">CH379_01565</name>
    <name evidence="2" type="ORF">CH379_017450</name>
</gene>
<protein>
    <submittedName>
        <fullName evidence="3">Alpha/beta hydrolase</fullName>
    </submittedName>
</protein>
<accession>A0A2N0BDN5</accession>
<reference evidence="2 4" key="2">
    <citation type="journal article" date="2018" name="Microb. Genom.">
        <title>Deciphering the unexplored Leptospira diversity from soils uncovers genomic evolution to virulence.</title>
        <authorList>
            <person name="Thibeaux R."/>
            <person name="Iraola G."/>
            <person name="Ferres I."/>
            <person name="Bierque E."/>
            <person name="Girault D."/>
            <person name="Soupe-Gilbert M.E."/>
            <person name="Picardeau M."/>
            <person name="Goarant C."/>
        </authorList>
    </citation>
    <scope>NUCLEOTIDE SEQUENCE [LARGE SCALE GENOMIC DNA]</scope>
    <source>
        <strain evidence="2 4">ATI7-C-A5</strain>
    </source>
</reference>
<dbReference type="AlphaFoldDB" id="A0A2N0BDN5"/>
<organism evidence="3">
    <name type="scientific">Leptospira ellisii</name>
    <dbReference type="NCBI Taxonomy" id="2023197"/>
    <lineage>
        <taxon>Bacteria</taxon>
        <taxon>Pseudomonadati</taxon>
        <taxon>Spirochaetota</taxon>
        <taxon>Spirochaetia</taxon>
        <taxon>Leptospirales</taxon>
        <taxon>Leptospiraceae</taxon>
        <taxon>Leptospira</taxon>
    </lineage>
</organism>
<dbReference type="GO" id="GO:0016787">
    <property type="term" value="F:hydrolase activity"/>
    <property type="evidence" value="ECO:0007669"/>
    <property type="project" value="UniProtKB-KW"/>
</dbReference>
<evidence type="ECO:0000313" key="2">
    <source>
        <dbReference type="EMBL" id="MDV6237423.1"/>
    </source>
</evidence>
<feature type="domain" description="AB hydrolase-1" evidence="1">
    <location>
        <begin position="76"/>
        <end position="202"/>
    </location>
</feature>
<proteinExistence type="predicted"/>
<dbReference type="EMBL" id="NPEF02000024">
    <property type="protein sequence ID" value="MDV6237423.1"/>
    <property type="molecule type" value="Genomic_DNA"/>
</dbReference>
<dbReference type="EMBL" id="NPEF01000008">
    <property type="protein sequence ID" value="PJZ94658.1"/>
    <property type="molecule type" value="Genomic_DNA"/>
</dbReference>
<dbReference type="PANTHER" id="PTHR12277">
    <property type="entry name" value="ALPHA/BETA HYDROLASE DOMAIN-CONTAINING PROTEIN"/>
    <property type="match status" value="1"/>
</dbReference>
<dbReference type="OrthoDB" id="9776685at2"/>
<dbReference type="PANTHER" id="PTHR12277:SF81">
    <property type="entry name" value="PROTEIN ABHD13"/>
    <property type="match status" value="1"/>
</dbReference>
<dbReference type="InterPro" id="IPR000073">
    <property type="entry name" value="AB_hydrolase_1"/>
</dbReference>
<dbReference type="SUPFAM" id="SSF53474">
    <property type="entry name" value="alpha/beta-Hydrolases"/>
    <property type="match status" value="1"/>
</dbReference>
<evidence type="ECO:0000313" key="3">
    <source>
        <dbReference type="EMBL" id="PJZ94658.1"/>
    </source>
</evidence>
<dbReference type="Gene3D" id="3.40.50.1820">
    <property type="entry name" value="alpha/beta hydrolase"/>
    <property type="match status" value="1"/>
</dbReference>
<name>A0A2N0BDN5_9LEPT</name>
<evidence type="ECO:0000259" key="1">
    <source>
        <dbReference type="Pfam" id="PF00561"/>
    </source>
</evidence>